<feature type="domain" description="Peptidase S54 rhomboid" evidence="6">
    <location>
        <begin position="56"/>
        <end position="203"/>
    </location>
</feature>
<dbReference type="FunFam" id="1.20.1540.10:FF:000027">
    <property type="entry name" value="Rhomboid family intramembrane serine protease"/>
    <property type="match status" value="1"/>
</dbReference>
<name>A0A1G7JND6_9DEIN</name>
<dbReference type="RefSeq" id="WP_093008366.1">
    <property type="nucleotide sequence ID" value="NZ_FNBC01000036.1"/>
</dbReference>
<dbReference type="STRING" id="482827.SAMN04488243_13611"/>
<feature type="transmembrane region" description="Helical" evidence="5">
    <location>
        <begin position="97"/>
        <end position="115"/>
    </location>
</feature>
<feature type="transmembrane region" description="Helical" evidence="5">
    <location>
        <begin position="12"/>
        <end position="30"/>
    </location>
</feature>
<dbReference type="Pfam" id="PF01694">
    <property type="entry name" value="Rhomboid"/>
    <property type="match status" value="1"/>
</dbReference>
<keyword evidence="8" id="KW-1185">Reference proteome</keyword>
<evidence type="ECO:0000313" key="8">
    <source>
        <dbReference type="Proteomes" id="UP000199446"/>
    </source>
</evidence>
<dbReference type="InterPro" id="IPR035952">
    <property type="entry name" value="Rhomboid-like_sf"/>
</dbReference>
<dbReference type="AlphaFoldDB" id="A0A1G7JND6"/>
<feature type="transmembrane region" description="Helical" evidence="5">
    <location>
        <begin position="65"/>
        <end position="85"/>
    </location>
</feature>
<keyword evidence="2 5" id="KW-0812">Transmembrane</keyword>
<dbReference type="OrthoDB" id="9813074at2"/>
<sequence>MFPLYDLNRAHRPAYVVRGLVLANALAFFWELLAGPEEVVRALGFVPALFFQDPVGQGYRLLTSMFLHGGWFHLLSNMWFLWVFGDNVEDRMGHGRFLLFYLLGGVAAALAQGLFMPSSFTPMIGASGAVSAVLGGYYALFPRAYVVSVVLFIFPLFLTFPAAVYLGYWALLQLLQGLLGLPGVAWWAHLGGFLFGALLAPRFARRWRRW</sequence>
<evidence type="ECO:0000313" key="7">
    <source>
        <dbReference type="EMBL" id="SDF26365.1"/>
    </source>
</evidence>
<evidence type="ECO:0000256" key="4">
    <source>
        <dbReference type="ARBA" id="ARBA00023136"/>
    </source>
</evidence>
<dbReference type="PANTHER" id="PTHR43731">
    <property type="entry name" value="RHOMBOID PROTEASE"/>
    <property type="match status" value="1"/>
</dbReference>
<comment type="subcellular location">
    <subcellularLocation>
        <location evidence="1">Membrane</location>
        <topology evidence="1">Multi-pass membrane protein</topology>
    </subcellularLocation>
</comment>
<feature type="transmembrane region" description="Helical" evidence="5">
    <location>
        <begin position="121"/>
        <end position="140"/>
    </location>
</feature>
<dbReference type="GO" id="GO:0004252">
    <property type="term" value="F:serine-type endopeptidase activity"/>
    <property type="evidence" value="ECO:0007669"/>
    <property type="project" value="InterPro"/>
</dbReference>
<dbReference type="GO" id="GO:0006508">
    <property type="term" value="P:proteolysis"/>
    <property type="evidence" value="ECO:0007669"/>
    <property type="project" value="UniProtKB-KW"/>
</dbReference>
<dbReference type="SUPFAM" id="SSF144091">
    <property type="entry name" value="Rhomboid-like"/>
    <property type="match status" value="1"/>
</dbReference>
<evidence type="ECO:0000259" key="6">
    <source>
        <dbReference type="Pfam" id="PF01694"/>
    </source>
</evidence>
<keyword evidence="7" id="KW-0645">Protease</keyword>
<evidence type="ECO:0000256" key="2">
    <source>
        <dbReference type="ARBA" id="ARBA00022692"/>
    </source>
</evidence>
<evidence type="ECO:0000256" key="5">
    <source>
        <dbReference type="SAM" id="Phobius"/>
    </source>
</evidence>
<keyword evidence="4 5" id="KW-0472">Membrane</keyword>
<evidence type="ECO:0000256" key="1">
    <source>
        <dbReference type="ARBA" id="ARBA00004141"/>
    </source>
</evidence>
<dbReference type="EMBL" id="FNBC01000036">
    <property type="protein sequence ID" value="SDF26365.1"/>
    <property type="molecule type" value="Genomic_DNA"/>
</dbReference>
<dbReference type="GO" id="GO:0016020">
    <property type="term" value="C:membrane"/>
    <property type="evidence" value="ECO:0007669"/>
    <property type="project" value="UniProtKB-SubCell"/>
</dbReference>
<gene>
    <name evidence="7" type="ORF">SAMN04488243_13611</name>
</gene>
<keyword evidence="7" id="KW-0378">Hydrolase</keyword>
<feature type="transmembrane region" description="Helical" evidence="5">
    <location>
        <begin position="184"/>
        <end position="204"/>
    </location>
</feature>
<evidence type="ECO:0000256" key="3">
    <source>
        <dbReference type="ARBA" id="ARBA00022989"/>
    </source>
</evidence>
<reference evidence="8" key="1">
    <citation type="submission" date="2016-10" db="EMBL/GenBank/DDBJ databases">
        <authorList>
            <person name="Varghese N."/>
            <person name="Submissions S."/>
        </authorList>
    </citation>
    <scope>NUCLEOTIDE SEQUENCE [LARGE SCALE GENOMIC DNA]</scope>
    <source>
        <strain evidence="8">CGMCC 1.6992</strain>
    </source>
</reference>
<accession>A0A1G7JND6</accession>
<protein>
    <submittedName>
        <fullName evidence="7">Membrane associated serine protease, rhomboid family</fullName>
    </submittedName>
</protein>
<feature type="transmembrane region" description="Helical" evidence="5">
    <location>
        <begin position="147"/>
        <end position="172"/>
    </location>
</feature>
<dbReference type="Proteomes" id="UP000199446">
    <property type="component" value="Unassembled WGS sequence"/>
</dbReference>
<dbReference type="Gene3D" id="1.20.1540.10">
    <property type="entry name" value="Rhomboid-like"/>
    <property type="match status" value="1"/>
</dbReference>
<organism evidence="7 8">
    <name type="scientific">Thermus arciformis</name>
    <dbReference type="NCBI Taxonomy" id="482827"/>
    <lineage>
        <taxon>Bacteria</taxon>
        <taxon>Thermotogati</taxon>
        <taxon>Deinococcota</taxon>
        <taxon>Deinococci</taxon>
        <taxon>Thermales</taxon>
        <taxon>Thermaceae</taxon>
        <taxon>Thermus</taxon>
    </lineage>
</organism>
<dbReference type="InterPro" id="IPR022764">
    <property type="entry name" value="Peptidase_S54_rhomboid_dom"/>
</dbReference>
<keyword evidence="3 5" id="KW-1133">Transmembrane helix</keyword>
<dbReference type="PANTHER" id="PTHR43731:SF26">
    <property type="entry name" value="RHOMBOID-LIKE PROTEIN 10, CHLOROPLASTIC"/>
    <property type="match status" value="1"/>
</dbReference>
<dbReference type="InterPro" id="IPR050925">
    <property type="entry name" value="Rhomboid_protease_S54"/>
</dbReference>
<proteinExistence type="predicted"/>